<proteinExistence type="inferred from homology"/>
<accession>A0A0D6JF40</accession>
<dbReference type="Proteomes" id="UP000033187">
    <property type="component" value="Chromosome 1"/>
</dbReference>
<evidence type="ECO:0000313" key="5">
    <source>
        <dbReference type="EMBL" id="CPR18594.1"/>
    </source>
</evidence>
<feature type="domain" description="Methyl-accepting transducer" evidence="4">
    <location>
        <begin position="185"/>
        <end position="414"/>
    </location>
</feature>
<dbReference type="OrthoDB" id="9814362at2"/>
<dbReference type="InterPro" id="IPR039379">
    <property type="entry name" value="Protoglobin_sensor_dom"/>
</dbReference>
<gene>
    <name evidence="5" type="ORF">YBN1229_v1_1780</name>
</gene>
<dbReference type="RefSeq" id="WP_046477930.1">
    <property type="nucleotide sequence ID" value="NZ_LN829118.1"/>
</dbReference>
<dbReference type="SUPFAM" id="SSF46458">
    <property type="entry name" value="Globin-like"/>
    <property type="match status" value="1"/>
</dbReference>
<dbReference type="EMBL" id="LN829119">
    <property type="protein sequence ID" value="CPR18594.1"/>
    <property type="molecule type" value="Genomic_DNA"/>
</dbReference>
<evidence type="ECO:0000256" key="1">
    <source>
        <dbReference type="ARBA" id="ARBA00023224"/>
    </source>
</evidence>
<dbReference type="InterPro" id="IPR009050">
    <property type="entry name" value="Globin-like_sf"/>
</dbReference>
<keyword evidence="1 3" id="KW-0807">Transducer</keyword>
<dbReference type="SMART" id="SM00283">
    <property type="entry name" value="MA"/>
    <property type="match status" value="1"/>
</dbReference>
<dbReference type="CDD" id="cd01068">
    <property type="entry name" value="globin_sensor"/>
    <property type="match status" value="1"/>
</dbReference>
<evidence type="ECO:0000313" key="6">
    <source>
        <dbReference type="Proteomes" id="UP000033187"/>
    </source>
</evidence>
<dbReference type="Gene3D" id="1.10.287.950">
    <property type="entry name" value="Methyl-accepting chemotaxis protein"/>
    <property type="match status" value="1"/>
</dbReference>
<evidence type="ECO:0000256" key="3">
    <source>
        <dbReference type="PROSITE-ProRule" id="PRU00284"/>
    </source>
</evidence>
<dbReference type="AlphaFoldDB" id="A0A0D6JF40"/>
<dbReference type="Gene3D" id="1.10.490.10">
    <property type="entry name" value="Globins"/>
    <property type="match status" value="1"/>
</dbReference>
<dbReference type="GO" id="GO:0020037">
    <property type="term" value="F:heme binding"/>
    <property type="evidence" value="ECO:0007669"/>
    <property type="project" value="InterPro"/>
</dbReference>
<protein>
    <submittedName>
        <fullName evidence="5">Methyl-accepting chemotaxis protein</fullName>
    </submittedName>
</protein>
<dbReference type="GO" id="GO:0007165">
    <property type="term" value="P:signal transduction"/>
    <property type="evidence" value="ECO:0007669"/>
    <property type="project" value="UniProtKB-KW"/>
</dbReference>
<dbReference type="KEGG" id="fil:BN1229_v1_1777"/>
<dbReference type="SUPFAM" id="SSF58104">
    <property type="entry name" value="Methyl-accepting chemotaxis protein (MCP) signaling domain"/>
    <property type="match status" value="1"/>
</dbReference>
<dbReference type="Pfam" id="PF00015">
    <property type="entry name" value="MCPsignal"/>
    <property type="match status" value="1"/>
</dbReference>
<dbReference type="PANTHER" id="PTHR32089">
    <property type="entry name" value="METHYL-ACCEPTING CHEMOTAXIS PROTEIN MCPB"/>
    <property type="match status" value="1"/>
</dbReference>
<comment type="similarity">
    <text evidence="2">Belongs to the methyl-accepting chemotaxis (MCP) protein family.</text>
</comment>
<dbReference type="PANTHER" id="PTHR32089:SF112">
    <property type="entry name" value="LYSOZYME-LIKE PROTEIN-RELATED"/>
    <property type="match status" value="1"/>
</dbReference>
<organism evidence="5 6">
    <name type="scientific">Candidatus Filomicrobium marinum</name>
    <dbReference type="NCBI Taxonomy" id="1608628"/>
    <lineage>
        <taxon>Bacteria</taxon>
        <taxon>Pseudomonadati</taxon>
        <taxon>Pseudomonadota</taxon>
        <taxon>Alphaproteobacteria</taxon>
        <taxon>Hyphomicrobiales</taxon>
        <taxon>Hyphomicrobiaceae</taxon>
        <taxon>Filomicrobium</taxon>
    </lineage>
</organism>
<dbReference type="GO" id="GO:0004888">
    <property type="term" value="F:transmembrane signaling receptor activity"/>
    <property type="evidence" value="ECO:0007669"/>
    <property type="project" value="InterPro"/>
</dbReference>
<name>A0A0D6JF40_9HYPH</name>
<dbReference type="InterPro" id="IPR004089">
    <property type="entry name" value="MCPsignal_dom"/>
</dbReference>
<dbReference type="InterPro" id="IPR044398">
    <property type="entry name" value="Globin-sensor_dom"/>
</dbReference>
<keyword evidence="6" id="KW-1185">Reference proteome</keyword>
<dbReference type="KEGG" id="fiy:BN1229_v1_1780"/>
<sequence length="449" mass="47105">MTGSISIKSRLAFNQIDDATATLLRENKELIMGALPAALDAFYAHLSRFPETAAFFKTSDVSARAKAGQIRHWSVLLDGRFDDAYVASTDRIGQTHHKIGLDPKWHIGGYSVLVSNLLGELSSRMTPQGSTVVSYRGASKPAERRAPLEAAIFKVVMLDLELSIAMYLEAGRRDTQSLASTVVETAKSVARTADELRTAAETVASAADTSSSQTATVAAAAEQASANVRTVAMAADELSASVKEIGRQVASSTEISRKAVKTADQTSDKVRQLTHASQKVGDIIEIISNIARQTNLLALNATIEAARAGEAGKGFAVVAQEVKSLANQTAKATSEISAQIADIQSSTADAVTSIASIGDIIKSMDEVATIISSTTDEQNAATMEIARNVQEAAQGTTDVAANTVGLSQSAASAEMAASQMLNAVLELGAKADELRKNAEGFLAKTRSAA</sequence>
<evidence type="ECO:0000256" key="2">
    <source>
        <dbReference type="ARBA" id="ARBA00029447"/>
    </source>
</evidence>
<reference evidence="6" key="1">
    <citation type="submission" date="2015-02" db="EMBL/GenBank/DDBJ databases">
        <authorList>
            <person name="Chooi Y.-H."/>
        </authorList>
    </citation>
    <scope>NUCLEOTIDE SEQUENCE [LARGE SCALE GENOMIC DNA]</scope>
    <source>
        <strain evidence="6">strain Y</strain>
    </source>
</reference>
<evidence type="ECO:0000259" key="4">
    <source>
        <dbReference type="PROSITE" id="PS50111"/>
    </source>
</evidence>
<dbReference type="PRINTS" id="PR00260">
    <property type="entry name" value="CHEMTRNSDUCR"/>
</dbReference>
<dbReference type="PROSITE" id="PS50111">
    <property type="entry name" value="CHEMOTAXIS_TRANSDUC_2"/>
    <property type="match status" value="1"/>
</dbReference>
<dbReference type="InterPro" id="IPR012292">
    <property type="entry name" value="Globin/Proto"/>
</dbReference>
<dbReference type="GO" id="GO:0006935">
    <property type="term" value="P:chemotaxis"/>
    <property type="evidence" value="ECO:0007669"/>
    <property type="project" value="InterPro"/>
</dbReference>
<dbReference type="Pfam" id="PF11563">
    <property type="entry name" value="Protoglobin"/>
    <property type="match status" value="1"/>
</dbReference>
<dbReference type="GO" id="GO:0019825">
    <property type="term" value="F:oxygen binding"/>
    <property type="evidence" value="ECO:0007669"/>
    <property type="project" value="InterPro"/>
</dbReference>
<dbReference type="InterPro" id="IPR004090">
    <property type="entry name" value="Chemotax_Me-accpt_rcpt"/>
</dbReference>
<dbReference type="GO" id="GO:0016020">
    <property type="term" value="C:membrane"/>
    <property type="evidence" value="ECO:0007669"/>
    <property type="project" value="InterPro"/>
</dbReference>